<dbReference type="AlphaFoldDB" id="A0A6A4IIP9"/>
<evidence type="ECO:0000313" key="1">
    <source>
        <dbReference type="EMBL" id="KAE9408877.1"/>
    </source>
</evidence>
<dbReference type="Proteomes" id="UP000799118">
    <property type="component" value="Unassembled WGS sequence"/>
</dbReference>
<reference evidence="1" key="1">
    <citation type="journal article" date="2019" name="Environ. Microbiol.">
        <title>Fungal ecological strategies reflected in gene transcription - a case study of two litter decomposers.</title>
        <authorList>
            <person name="Barbi F."/>
            <person name="Kohler A."/>
            <person name="Barry K."/>
            <person name="Baskaran P."/>
            <person name="Daum C."/>
            <person name="Fauchery L."/>
            <person name="Ihrmark K."/>
            <person name="Kuo A."/>
            <person name="LaButti K."/>
            <person name="Lipzen A."/>
            <person name="Morin E."/>
            <person name="Grigoriev I.V."/>
            <person name="Henrissat B."/>
            <person name="Lindahl B."/>
            <person name="Martin F."/>
        </authorList>
    </citation>
    <scope>NUCLEOTIDE SEQUENCE</scope>
    <source>
        <strain evidence="1">JB14</strain>
    </source>
</reference>
<gene>
    <name evidence="1" type="ORF">BT96DRAFT_625710</name>
</gene>
<proteinExistence type="predicted"/>
<dbReference type="EMBL" id="ML769389">
    <property type="protein sequence ID" value="KAE9408877.1"/>
    <property type="molecule type" value="Genomic_DNA"/>
</dbReference>
<organism evidence="1 2">
    <name type="scientific">Gymnopus androsaceus JB14</name>
    <dbReference type="NCBI Taxonomy" id="1447944"/>
    <lineage>
        <taxon>Eukaryota</taxon>
        <taxon>Fungi</taxon>
        <taxon>Dikarya</taxon>
        <taxon>Basidiomycota</taxon>
        <taxon>Agaricomycotina</taxon>
        <taxon>Agaricomycetes</taxon>
        <taxon>Agaricomycetidae</taxon>
        <taxon>Agaricales</taxon>
        <taxon>Marasmiineae</taxon>
        <taxon>Omphalotaceae</taxon>
        <taxon>Gymnopus</taxon>
    </lineage>
</organism>
<evidence type="ECO:0000313" key="2">
    <source>
        <dbReference type="Proteomes" id="UP000799118"/>
    </source>
</evidence>
<name>A0A6A4IIP9_9AGAR</name>
<protein>
    <submittedName>
        <fullName evidence="1">Uncharacterized protein</fullName>
    </submittedName>
</protein>
<keyword evidence="2" id="KW-1185">Reference proteome</keyword>
<sequence length="119" mass="13912">MQRILAVTLQLRHVSGQMGFEACLVPSRVVTTVTLLLSNHHDVVLCEMLYVVEWLTILKAEADGLKIYSKRCLCFDFFFIINRSIEVKKNAYQQSCYIVIRQSRIWRNSLLVCQVRTWT</sequence>
<accession>A0A6A4IIP9</accession>